<dbReference type="Gene3D" id="1.10.3210.10">
    <property type="entry name" value="Hypothetical protein af1432"/>
    <property type="match status" value="1"/>
</dbReference>
<dbReference type="PROSITE" id="PS51832">
    <property type="entry name" value="HD_GYP"/>
    <property type="match status" value="1"/>
</dbReference>
<dbReference type="STRING" id="56779.SAMN05421834_11011"/>
<evidence type="ECO:0000313" key="2">
    <source>
        <dbReference type="EMBL" id="SIQ91409.1"/>
    </source>
</evidence>
<sequence length="198" mass="22525">MQNINYAKNLKYDYNYAGILKKIIKNSDPETYKHSQRLKRPALKLAAAMELSRPDIRDLLFLAELHDLGKSIIDKEILNKNGPLNNKEWIKIKEHPMVGFQMAYNSLNLINVAEGILTHHEWWNGSGYPLGIEGEAIPLIARIIAVVDAYDVMKYGRNYRDAMTDAEIINELKKSAGSQFDPLVVEKFIDLICSSSMS</sequence>
<proteinExistence type="predicted"/>
<dbReference type="PANTHER" id="PTHR45228">
    <property type="entry name" value="CYCLIC DI-GMP PHOSPHODIESTERASE TM_0186-RELATED"/>
    <property type="match status" value="1"/>
</dbReference>
<dbReference type="InterPro" id="IPR037522">
    <property type="entry name" value="HD_GYP_dom"/>
</dbReference>
<dbReference type="SUPFAM" id="SSF109604">
    <property type="entry name" value="HD-domain/PDEase-like"/>
    <property type="match status" value="1"/>
</dbReference>
<dbReference type="AlphaFoldDB" id="A0A1N6WMV0"/>
<dbReference type="Proteomes" id="UP000185669">
    <property type="component" value="Unassembled WGS sequence"/>
</dbReference>
<dbReference type="PANTHER" id="PTHR45228:SF1">
    <property type="entry name" value="CYCLIC DI-GMP PHOSPHODIESTERASE TM_0186"/>
    <property type="match status" value="1"/>
</dbReference>
<dbReference type="InterPro" id="IPR052020">
    <property type="entry name" value="Cyclic_di-GMP/3'3'-cGAMP_PDE"/>
</dbReference>
<organism evidence="2 3">
    <name type="scientific">Halanaerobium kushneri</name>
    <dbReference type="NCBI Taxonomy" id="56779"/>
    <lineage>
        <taxon>Bacteria</taxon>
        <taxon>Bacillati</taxon>
        <taxon>Bacillota</taxon>
        <taxon>Clostridia</taxon>
        <taxon>Halanaerobiales</taxon>
        <taxon>Halanaerobiaceae</taxon>
        <taxon>Halanaerobium</taxon>
    </lineage>
</organism>
<accession>A0A1N6WMV0</accession>
<dbReference type="Pfam" id="PF13487">
    <property type="entry name" value="HD_5"/>
    <property type="match status" value="1"/>
</dbReference>
<dbReference type="EMBL" id="FTNC01000010">
    <property type="protein sequence ID" value="SIQ91409.1"/>
    <property type="molecule type" value="Genomic_DNA"/>
</dbReference>
<evidence type="ECO:0000313" key="3">
    <source>
        <dbReference type="Proteomes" id="UP000185669"/>
    </source>
</evidence>
<dbReference type="SMART" id="SM00471">
    <property type="entry name" value="HDc"/>
    <property type="match status" value="1"/>
</dbReference>
<reference evidence="3" key="1">
    <citation type="submission" date="2017-01" db="EMBL/GenBank/DDBJ databases">
        <authorList>
            <person name="Varghese N."/>
            <person name="Submissions S."/>
        </authorList>
    </citation>
    <scope>NUCLEOTIDE SEQUENCE [LARGE SCALE GENOMIC DNA]</scope>
    <source>
        <strain evidence="3">ATCC 700103</strain>
    </source>
</reference>
<dbReference type="CDD" id="cd00077">
    <property type="entry name" value="HDc"/>
    <property type="match status" value="1"/>
</dbReference>
<gene>
    <name evidence="2" type="ORF">SAMN05421834_11011</name>
</gene>
<name>A0A1N6WMV0_9FIRM</name>
<evidence type="ECO:0000259" key="1">
    <source>
        <dbReference type="PROSITE" id="PS51832"/>
    </source>
</evidence>
<feature type="domain" description="HD-GYP" evidence="1">
    <location>
        <begin position="9"/>
        <end position="198"/>
    </location>
</feature>
<dbReference type="OrthoDB" id="9798833at2"/>
<keyword evidence="3" id="KW-1185">Reference proteome</keyword>
<dbReference type="InterPro" id="IPR003607">
    <property type="entry name" value="HD/PDEase_dom"/>
</dbReference>
<protein>
    <submittedName>
        <fullName evidence="2">HD domain-containing protein</fullName>
    </submittedName>
</protein>
<dbReference type="RefSeq" id="WP_076544861.1">
    <property type="nucleotide sequence ID" value="NZ_FTNC01000010.1"/>
</dbReference>